<name>A0A1I5BIT7_9FLAO</name>
<keyword evidence="2" id="KW-1185">Reference proteome</keyword>
<sequence>MATSLKYRYNDRNESTEELQKETDAWLHEIFNTTEHIRFLTKFLLADIFEASQPNMYEMFENFKKKLETYRTGIFILNQEVHNHKYDLDGMRECDDISCEGFYRRQHSELKEKFTKFITGFKDLQSQIFNYTGNLLITKE</sequence>
<reference evidence="1 2" key="1">
    <citation type="submission" date="2016-10" db="EMBL/GenBank/DDBJ databases">
        <authorList>
            <person name="de Groot N.N."/>
        </authorList>
    </citation>
    <scope>NUCLEOTIDE SEQUENCE [LARGE SCALE GENOMIC DNA]</scope>
    <source>
        <strain evidence="1 2">DSM 17794</strain>
    </source>
</reference>
<accession>A0A1I5BIT7</accession>
<dbReference type="EMBL" id="FOVL01000015">
    <property type="protein sequence ID" value="SFN74597.1"/>
    <property type="molecule type" value="Genomic_DNA"/>
</dbReference>
<evidence type="ECO:0000313" key="2">
    <source>
        <dbReference type="Proteomes" id="UP000199153"/>
    </source>
</evidence>
<gene>
    <name evidence="1" type="ORF">SAMN05660413_02406</name>
</gene>
<dbReference type="OrthoDB" id="1431622at2"/>
<dbReference type="AlphaFoldDB" id="A0A1I5BIT7"/>
<protein>
    <submittedName>
        <fullName evidence="1">Uncharacterized protein</fullName>
    </submittedName>
</protein>
<dbReference type="STRING" id="287099.SAMN05660413_02406"/>
<dbReference type="Proteomes" id="UP000199153">
    <property type="component" value="Unassembled WGS sequence"/>
</dbReference>
<proteinExistence type="predicted"/>
<evidence type="ECO:0000313" key="1">
    <source>
        <dbReference type="EMBL" id="SFN74597.1"/>
    </source>
</evidence>
<organism evidence="1 2">
    <name type="scientific">Salegentibacter flavus</name>
    <dbReference type="NCBI Taxonomy" id="287099"/>
    <lineage>
        <taxon>Bacteria</taxon>
        <taxon>Pseudomonadati</taxon>
        <taxon>Bacteroidota</taxon>
        <taxon>Flavobacteriia</taxon>
        <taxon>Flavobacteriales</taxon>
        <taxon>Flavobacteriaceae</taxon>
        <taxon>Salegentibacter</taxon>
    </lineage>
</organism>
<dbReference type="RefSeq" id="WP_093410009.1">
    <property type="nucleotide sequence ID" value="NZ_FOVL01000015.1"/>
</dbReference>